<dbReference type="SUPFAM" id="SSF51621">
    <property type="entry name" value="Phosphoenolpyruvate/pyruvate domain"/>
    <property type="match status" value="1"/>
</dbReference>
<dbReference type="AlphaFoldDB" id="A0A5N5XCC6"/>
<dbReference type="OrthoDB" id="429143at2759"/>
<dbReference type="InterPro" id="IPR039556">
    <property type="entry name" value="ICL/PEPM"/>
</dbReference>
<proteinExistence type="predicted"/>
<keyword evidence="3" id="KW-1185">Reference proteome</keyword>
<dbReference type="Gene3D" id="3.20.20.60">
    <property type="entry name" value="Phosphoenolpyruvate-binding domains"/>
    <property type="match status" value="1"/>
</dbReference>
<dbReference type="GO" id="GO:0003824">
    <property type="term" value="F:catalytic activity"/>
    <property type="evidence" value="ECO:0007669"/>
    <property type="project" value="InterPro"/>
</dbReference>
<feature type="domain" description="FAD dependent oxidoreductase" evidence="1">
    <location>
        <begin position="290"/>
        <end position="439"/>
    </location>
</feature>
<dbReference type="SUPFAM" id="SSF51905">
    <property type="entry name" value="FAD/NAD(P)-binding domain"/>
    <property type="match status" value="1"/>
</dbReference>
<dbReference type="Pfam" id="PF01266">
    <property type="entry name" value="DAO"/>
    <property type="match status" value="1"/>
</dbReference>
<accession>A0A5N5XCC6</accession>
<evidence type="ECO:0000313" key="2">
    <source>
        <dbReference type="EMBL" id="KAB8078428.1"/>
    </source>
</evidence>
<dbReference type="PANTHER" id="PTHR42905:SF16">
    <property type="entry name" value="CARBOXYPHOSPHONOENOLPYRUVATE PHOSPHONOMUTASE-LIKE PROTEIN (AFU_ORTHOLOGUE AFUA_5G07230)"/>
    <property type="match status" value="1"/>
</dbReference>
<evidence type="ECO:0000313" key="3">
    <source>
        <dbReference type="Proteomes" id="UP000326565"/>
    </source>
</evidence>
<dbReference type="CDD" id="cd00377">
    <property type="entry name" value="ICL_PEPM"/>
    <property type="match status" value="1"/>
</dbReference>
<dbReference type="Gene3D" id="3.50.50.60">
    <property type="entry name" value="FAD/NAD(P)-binding domain"/>
    <property type="match status" value="1"/>
</dbReference>
<dbReference type="EMBL" id="ML732158">
    <property type="protein sequence ID" value="KAB8078428.1"/>
    <property type="molecule type" value="Genomic_DNA"/>
</dbReference>
<evidence type="ECO:0000259" key="1">
    <source>
        <dbReference type="Pfam" id="PF01266"/>
    </source>
</evidence>
<keyword evidence="2" id="KW-0670">Pyruvate</keyword>
<dbReference type="InterPro" id="IPR006076">
    <property type="entry name" value="FAD-dep_OxRdtase"/>
</dbReference>
<organism evidence="2 3">
    <name type="scientific">Aspergillus leporis</name>
    <dbReference type="NCBI Taxonomy" id="41062"/>
    <lineage>
        <taxon>Eukaryota</taxon>
        <taxon>Fungi</taxon>
        <taxon>Dikarya</taxon>
        <taxon>Ascomycota</taxon>
        <taxon>Pezizomycotina</taxon>
        <taxon>Eurotiomycetes</taxon>
        <taxon>Eurotiomycetidae</taxon>
        <taxon>Eurotiales</taxon>
        <taxon>Aspergillaceae</taxon>
        <taxon>Aspergillus</taxon>
        <taxon>Aspergillus subgen. Circumdati</taxon>
    </lineage>
</organism>
<dbReference type="InterPro" id="IPR040442">
    <property type="entry name" value="Pyrv_kinase-like_dom_sf"/>
</dbReference>
<dbReference type="InterPro" id="IPR036188">
    <property type="entry name" value="FAD/NAD-bd_sf"/>
</dbReference>
<name>A0A5N5XCC6_9EURO</name>
<sequence length="441" mass="47112">MAIRTAQNNLAIHFRNLHKPGQPILLTNIHDAATASLIASHPSTKAIATGSYAIAASQGIPDDSLTLAQNIAAVRSIASVLKHSDSSDNEDLADIATKLPLTVDLQDGSPDVAEAIREIVNLGAVGCNIEDLDNTTGRLRPLSEAVARIELAIRTATELGIPDFVVNARTDILGDNPGGAPGSIEDAIERGKAFLKAGACTVFVWGGAGGRGVSREEIKELVAAFQGKLNVKMVLRDGFLTVPEMKELGVARISMGPELFRAAMSGPLRPDLYDRIPTYIRRHGVDAAAEVTNFELSHIQAFKDLPAEENIDCDFNITRCLNVYLDEAAGERAKKQYEALVTRGLAFADDIHYTPLKNAEGFSGIKGAKSCLSYTSGTLWPYKLILGLLSKIANSSAVNVQVFTPVTSVTSDDSVHTPRGSIRACQIVYASNAYTSGLFPE</sequence>
<dbReference type="Proteomes" id="UP000326565">
    <property type="component" value="Unassembled WGS sequence"/>
</dbReference>
<dbReference type="Pfam" id="PF13714">
    <property type="entry name" value="PEP_mutase"/>
    <property type="match status" value="1"/>
</dbReference>
<dbReference type="InterPro" id="IPR015813">
    <property type="entry name" value="Pyrv/PenolPyrv_kinase-like_dom"/>
</dbReference>
<reference evidence="2 3" key="1">
    <citation type="submission" date="2019-04" db="EMBL/GenBank/DDBJ databases">
        <title>Friends and foes A comparative genomics study of 23 Aspergillus species from section Flavi.</title>
        <authorList>
            <consortium name="DOE Joint Genome Institute"/>
            <person name="Kjaerbolling I."/>
            <person name="Vesth T."/>
            <person name="Frisvad J.C."/>
            <person name="Nybo J.L."/>
            <person name="Theobald S."/>
            <person name="Kildgaard S."/>
            <person name="Isbrandt T."/>
            <person name="Kuo A."/>
            <person name="Sato A."/>
            <person name="Lyhne E.K."/>
            <person name="Kogle M.E."/>
            <person name="Wiebenga A."/>
            <person name="Kun R.S."/>
            <person name="Lubbers R.J."/>
            <person name="Makela M.R."/>
            <person name="Barry K."/>
            <person name="Chovatia M."/>
            <person name="Clum A."/>
            <person name="Daum C."/>
            <person name="Haridas S."/>
            <person name="He G."/>
            <person name="LaButti K."/>
            <person name="Lipzen A."/>
            <person name="Mondo S."/>
            <person name="Riley R."/>
            <person name="Salamov A."/>
            <person name="Simmons B.A."/>
            <person name="Magnuson J.K."/>
            <person name="Henrissat B."/>
            <person name="Mortensen U.H."/>
            <person name="Larsen T.O."/>
            <person name="Devries R.P."/>
            <person name="Grigoriev I.V."/>
            <person name="Machida M."/>
            <person name="Baker S.E."/>
            <person name="Andersen M.R."/>
        </authorList>
    </citation>
    <scope>NUCLEOTIDE SEQUENCE [LARGE SCALE GENOMIC DNA]</scope>
    <source>
        <strain evidence="2 3">CBS 151.66</strain>
    </source>
</reference>
<dbReference type="PANTHER" id="PTHR42905">
    <property type="entry name" value="PHOSPHOENOLPYRUVATE CARBOXYLASE"/>
    <property type="match status" value="1"/>
</dbReference>
<protein>
    <submittedName>
        <fullName evidence="2">Phosphoenolpyruvate phosphomutase-domain-containing protein</fullName>
    </submittedName>
</protein>
<gene>
    <name evidence="2" type="ORF">BDV29DRAFT_152755</name>
</gene>
<dbReference type="Gene3D" id="3.30.9.10">
    <property type="entry name" value="D-Amino Acid Oxidase, subunit A, domain 2"/>
    <property type="match status" value="1"/>
</dbReference>